<sequence>MNNHEGGYDTPENIFRKKEKEILEKKKAKARDRERTEEVPEIIIPNPEHDVTAKRTAEEKQKNSEKGQDKE</sequence>
<evidence type="ECO:0000313" key="2">
    <source>
        <dbReference type="EMBL" id="OGZ37568.1"/>
    </source>
</evidence>
<dbReference type="AlphaFoldDB" id="A0A1G2FJ05"/>
<protein>
    <submittedName>
        <fullName evidence="2">Uncharacterized protein</fullName>
    </submittedName>
</protein>
<gene>
    <name evidence="2" type="ORF">A3J64_02065</name>
</gene>
<evidence type="ECO:0000256" key="1">
    <source>
        <dbReference type="SAM" id="MobiDB-lite"/>
    </source>
</evidence>
<organism evidence="2 3">
    <name type="scientific">Candidatus Portnoybacteria bacterium RIFCSPHIGHO2_12_FULL_38_9</name>
    <dbReference type="NCBI Taxonomy" id="1801997"/>
    <lineage>
        <taxon>Bacteria</taxon>
        <taxon>Candidatus Portnoyibacteriota</taxon>
    </lineage>
</organism>
<feature type="compositionally biased region" description="Basic and acidic residues" evidence="1">
    <location>
        <begin position="24"/>
        <end position="38"/>
    </location>
</feature>
<dbReference type="Proteomes" id="UP000177061">
    <property type="component" value="Unassembled WGS sequence"/>
</dbReference>
<feature type="compositionally biased region" description="Basic and acidic residues" evidence="1">
    <location>
        <begin position="47"/>
        <end position="71"/>
    </location>
</feature>
<feature type="region of interest" description="Disordered" evidence="1">
    <location>
        <begin position="24"/>
        <end position="71"/>
    </location>
</feature>
<dbReference type="EMBL" id="MHNB01000005">
    <property type="protein sequence ID" value="OGZ37568.1"/>
    <property type="molecule type" value="Genomic_DNA"/>
</dbReference>
<accession>A0A1G2FJ05</accession>
<comment type="caution">
    <text evidence="2">The sequence shown here is derived from an EMBL/GenBank/DDBJ whole genome shotgun (WGS) entry which is preliminary data.</text>
</comment>
<evidence type="ECO:0000313" key="3">
    <source>
        <dbReference type="Proteomes" id="UP000177061"/>
    </source>
</evidence>
<reference evidence="2 3" key="1">
    <citation type="journal article" date="2016" name="Nat. Commun.">
        <title>Thousands of microbial genomes shed light on interconnected biogeochemical processes in an aquifer system.</title>
        <authorList>
            <person name="Anantharaman K."/>
            <person name="Brown C.T."/>
            <person name="Hug L.A."/>
            <person name="Sharon I."/>
            <person name="Castelle C.J."/>
            <person name="Probst A.J."/>
            <person name="Thomas B.C."/>
            <person name="Singh A."/>
            <person name="Wilkins M.J."/>
            <person name="Karaoz U."/>
            <person name="Brodie E.L."/>
            <person name="Williams K.H."/>
            <person name="Hubbard S.S."/>
            <person name="Banfield J.F."/>
        </authorList>
    </citation>
    <scope>NUCLEOTIDE SEQUENCE [LARGE SCALE GENOMIC DNA]</scope>
</reference>
<dbReference type="STRING" id="1801997.A3J64_02065"/>
<name>A0A1G2FJ05_9BACT</name>
<proteinExistence type="predicted"/>